<feature type="domain" description="Teneurin-like YD-shell" evidence="5">
    <location>
        <begin position="2087"/>
        <end position="2296"/>
    </location>
</feature>
<feature type="domain" description="DUF6531" evidence="4">
    <location>
        <begin position="753"/>
        <end position="825"/>
    </location>
</feature>
<dbReference type="InterPro" id="IPR031325">
    <property type="entry name" value="RHS_repeat"/>
</dbReference>
<feature type="compositionally biased region" description="Low complexity" evidence="2">
    <location>
        <begin position="2731"/>
        <end position="2744"/>
    </location>
</feature>
<feature type="region of interest" description="Disordered" evidence="2">
    <location>
        <begin position="1847"/>
        <end position="1867"/>
    </location>
</feature>
<protein>
    <submittedName>
        <fullName evidence="6">RHS repeat-associated protein</fullName>
    </submittedName>
</protein>
<feature type="compositionally biased region" description="Polar residues" evidence="2">
    <location>
        <begin position="121"/>
        <end position="134"/>
    </location>
</feature>
<dbReference type="InterPro" id="IPR001791">
    <property type="entry name" value="Laminin_G"/>
</dbReference>
<dbReference type="Pfam" id="PF25023">
    <property type="entry name" value="TEN_YD-shell"/>
    <property type="match status" value="2"/>
</dbReference>
<evidence type="ECO:0000259" key="5">
    <source>
        <dbReference type="Pfam" id="PF25023"/>
    </source>
</evidence>
<name>A0A4R7UXE1_9PSEU</name>
<dbReference type="Pfam" id="PF05593">
    <property type="entry name" value="RHS_repeat"/>
    <property type="match status" value="4"/>
</dbReference>
<dbReference type="InterPro" id="IPR056823">
    <property type="entry name" value="TEN-like_YD-shell"/>
</dbReference>
<gene>
    <name evidence="6" type="ORF">CLV71_12548</name>
</gene>
<evidence type="ECO:0000313" key="6">
    <source>
        <dbReference type="EMBL" id="TDV39736.1"/>
    </source>
</evidence>
<feature type="domain" description="Teneurin-like YD-shell" evidence="5">
    <location>
        <begin position="2372"/>
        <end position="2586"/>
    </location>
</feature>
<dbReference type="CDD" id="cd00110">
    <property type="entry name" value="LamG"/>
    <property type="match status" value="1"/>
</dbReference>
<feature type="region of interest" description="Disordered" evidence="2">
    <location>
        <begin position="2730"/>
        <end position="2797"/>
    </location>
</feature>
<dbReference type="NCBIfam" id="TIGR03696">
    <property type="entry name" value="Rhs_assc_core"/>
    <property type="match status" value="1"/>
</dbReference>
<dbReference type="InterPro" id="IPR006530">
    <property type="entry name" value="YD"/>
</dbReference>
<feature type="compositionally biased region" description="Gly residues" evidence="2">
    <location>
        <begin position="2688"/>
        <end position="2698"/>
    </location>
</feature>
<dbReference type="Pfam" id="PF20148">
    <property type="entry name" value="DUF6531"/>
    <property type="match status" value="1"/>
</dbReference>
<feature type="region of interest" description="Disordered" evidence="2">
    <location>
        <begin position="2954"/>
        <end position="2974"/>
    </location>
</feature>
<proteinExistence type="predicted"/>
<dbReference type="InterPro" id="IPR013320">
    <property type="entry name" value="ConA-like_dom_sf"/>
</dbReference>
<feature type="signal peptide" evidence="3">
    <location>
        <begin position="1"/>
        <end position="30"/>
    </location>
</feature>
<accession>A0A4R7UXE1</accession>
<keyword evidence="1" id="KW-0677">Repeat</keyword>
<dbReference type="Proteomes" id="UP000294927">
    <property type="component" value="Unassembled WGS sequence"/>
</dbReference>
<feature type="region of interest" description="Disordered" evidence="2">
    <location>
        <begin position="2666"/>
        <end position="2699"/>
    </location>
</feature>
<dbReference type="EMBL" id="SOCP01000025">
    <property type="protein sequence ID" value="TDV39736.1"/>
    <property type="molecule type" value="Genomic_DNA"/>
</dbReference>
<dbReference type="PANTHER" id="PTHR32305:SF15">
    <property type="entry name" value="PROTEIN RHSA-RELATED"/>
    <property type="match status" value="1"/>
</dbReference>
<evidence type="ECO:0000313" key="7">
    <source>
        <dbReference type="Proteomes" id="UP000294927"/>
    </source>
</evidence>
<dbReference type="SUPFAM" id="SSF49899">
    <property type="entry name" value="Concanavalin A-like lectins/glucanases"/>
    <property type="match status" value="1"/>
</dbReference>
<evidence type="ECO:0000256" key="1">
    <source>
        <dbReference type="ARBA" id="ARBA00022737"/>
    </source>
</evidence>
<dbReference type="Gene3D" id="2.60.120.200">
    <property type="match status" value="1"/>
</dbReference>
<evidence type="ECO:0000256" key="2">
    <source>
        <dbReference type="SAM" id="MobiDB-lite"/>
    </source>
</evidence>
<dbReference type="Pfam" id="PF13385">
    <property type="entry name" value="Laminin_G_3"/>
    <property type="match status" value="1"/>
</dbReference>
<keyword evidence="7" id="KW-1185">Reference proteome</keyword>
<feature type="chain" id="PRO_5038743048" evidence="3">
    <location>
        <begin position="31"/>
        <end position="3060"/>
    </location>
</feature>
<feature type="compositionally biased region" description="Polar residues" evidence="2">
    <location>
        <begin position="1856"/>
        <end position="1867"/>
    </location>
</feature>
<feature type="region of interest" description="Disordered" evidence="2">
    <location>
        <begin position="2243"/>
        <end position="2275"/>
    </location>
</feature>
<reference evidence="6 7" key="1">
    <citation type="submission" date="2019-03" db="EMBL/GenBank/DDBJ databases">
        <title>Genomic Encyclopedia of Archaeal and Bacterial Type Strains, Phase II (KMG-II): from individual species to whole genera.</title>
        <authorList>
            <person name="Goeker M."/>
        </authorList>
    </citation>
    <scope>NUCLEOTIDE SEQUENCE [LARGE SCALE GENOMIC DNA]</scope>
    <source>
        <strain evidence="6 7">DSM 45499</strain>
    </source>
</reference>
<sequence length="3060" mass="326671">MRSLLGSKVSATRRGLVVLLVLALVATSLGPDTPSTSQDVAAPGHGPAQEWGDAAGLPHERSGRGNLADPASLQSKYPPVKGQKPAAARNAARVGEPADRDVRGFDAATSRELPELRQESQRTFANADGTQTSEFSRDPLNFQRSDKSWQPIDTRLVADGTGFRNAADSVAIRVAGTEPSAQLDIDDTHSLAFTVDGAAPSVGKVDGSAITYPQVRPGADLKLDVTTRGLKETISLASPDSPHEWFFPLRTRGLTTSIVDGEVVFRDEKGTERARIPGGFMVDSVFDEHMGQYTTSYGVTYELVDGGMRMTLDKAWLADPRRVYPVTVDPSVDVRPAGSSMYVQNGTSATNDLRAGHSTDSSGSYNAASYLAFPGVENALRNHKIFGAQLSLTNYHSWSCRARPVTVHPVTQAWTAGPGYSYPGPSFGPSLAGQSFAHGYIPSGQTSSPCPTAIEAIPLGDAGRDLVQRWADGTQANFGLTVRAAEDDVYGWKKFAQAGTANPPRLAVTHTSFNADYEFVNPVPNPPVTRNQGGTVSIKVTNRSVDAWTASGYALAYRIFDNKGAYLGWSEAASLTGTVARGATVTLNAFIRPLEPRDYRLEFTMMRRGGPVFTDEQIPPAVLVLTVIDVPPVVQELYPPNGYSAPSLTPTLWARAVDVDAPPGTAPQYRFEVCDENDANCFTMTRSASPLWTVPAGRLQWSRTYRWRVYASDGTSEGQPSPFSTLLTAVPQPEITAHLGNAPYGGRSGEFDPQVGNYTASAVDATVSTIGPKLSVVRTYNSLDPRVDAAFGAGWSSQYDMRITPDNDGSGNVVVTYPDGEQARFGANLDAAGAPTGGRLVSPPGRYATLVPRTAGEGGGWTLTDKSATLYVFRPDGRPSEIYDNAGRSLAFGYDANERLSTVTNRTSNRKLTVTWQGGHIRTVSTDPVDGAALTWTYTYEGDKLSQVCDPDGGCTKYEYTAGSHYRSTVVDARPDSYWRLGEPSGTDAQSQIGLNLGKDKATYTGVTLGTEGVVGADTAATFNGTTSAMTLPTGIVRKSRELTVELWFRTSSGGPLFSAQNQPAGTTPTAAVPFLYVGTDGKLHGQFWTGTVNQIVSTGTVNNNDWHHVVLSSTLTSQTLFLDGRNIGSKPGAIDHSAYNHSFVGSAFAITPSDLPAWGTAQKRSFAGVIDEVAVYQHPLGLPAVQAHYQARTPSVSMAKTVLPSGKTAAEMRYDAGRDRLTTYTDRNGGTWTLSAPVTTGTPTNIIRTVRVADPGNRAHYYDFDPVRGRILRYLSPIAETRPEDQLPPDDSVETPPPFECPPPEEDPFCDIPVGGDGGSFPPVELQGARTFTYDANGFQSTITDELGKSVTLTNDARGNVTSRKTCRTGGSCQTAYFEYPPVGSNLTDPRLDKVIAARDARSSGPTDNRYRTAYAYTTRGDLETQTTPDGALVRHTYTTDSTPAFGGGNTPAGLVLTSKNPRDAVTTYAYFSNGDLAEVRGATGLITRFTYDTLGRRRTTTQFSDTFPSGVTTTTDYDKLSHPTVETGPAVRNEISGVTHRDRTTTTYDVDGNPKKTESVDLTGDDPTRTATLGYDDHNRVVRITDAEDNETSLAYDRFGNTTRMVDATGVQYEYAYTTRNKLAEVRLRGWHGDPDGAEPGPRDYLVLASYSYALNGELTTATDAMGRTVRYTYYDDGLLNQTIAAARNLVLSKNDYDPAGNLSRQTTAGNRVTTFETDAVGRRSAMTADPGGLDRRTAWAYDPNGNVTQVRMSGRESNTGEFDDLTIAEVVDFGYDPTGRNTSETVHTGTEDLTTLYGYDQRGLLTSSTDPASATWTYRNDELGRPVAEVAPPVEVESVGTTRPTTLAGYDNHGNTTHTKDANGNTWRSAYDKINRLTSTTTPEYTPPGAAPITATARFTYDGLGNVLTSTSPRGAVTGYTYDQLGRLVEQVDPHADNPGEPGDKWQYTYTRTGELLSTTDPTGARTEQTYDDLGRLETSTQQERFPTPGTYTATYGYDDANNVETVTAPSQAITAYDYDKLDQLTKVTSPSGVDTQLGYDRSGRPAVTADELGRKQRTNYDLAGRATQVIDLSPNGVPLRKSKLSYDRAGNLATVTNPLNNVTTLTSDALGRLTQQVEPVSATESITTSFGYDAAGNQVRFTDGRNNTTRYTVNEWSLTESVVEPSTTAHPNLADRTWTFTYDADANPSKTSLPGGIERTGTYDLMDRMTGATATGAPTKTFDHDPLGRVKLASTPAGENRFTYNDRGELLSTGGPSGDTNLTYNEDGNLTGRTDASGTAIYGYTNGRLSTVQDGVTGVSQALSYNDAGELSTVNYGGGRLREFTYDDLGRVKLDKLGTTASTEYGYDNQDRLKTKTTTGVLGAGVNTYDYDQSDRLTSWTTQPTGGAATTTTYGWDKAGNRTSAAGKTSTYDERNRLQSDGTDTYTYAPRGTLSAKSGAAVTYDGFDRLMSQGGQNYTYDALDRVATRNSTTFKYTGASNELTSDGTTTFGRGPSGELLSTRTGTNQRLTMSDQHGDVVATLPTTGASLSDSTTYDPWGKVTAGTTRTVGYQGDYTDPTTGQVNMTARWYDPNSGGFTTRDDVPLPTSPSGAANRYAYGLGAPTNYSDQSGNCPICIPIGIGLIVGGLLGESAKLSRNGHGSFKGKPLKIRPCSSKCGLGKSNGSSGGIGSGLGLNGRPTGPRSGGGGGGGGALATATARAAAADAARNNPMPIPKAMTAPVYDGSVAPPVSSAPDVPSHQADDYRDPVDDVNESYQQLQQDLTDDDNVLGTVPATTSAPTEVAPGGDGSGGGGQDSGCVVWDWLCDAGNALVDAFDQVVGFFTGVFEVAFETLAGIAHMAWNIAECLNPWSDACAENVQAVTDFLGALIDDPLGVLGAIWDGITQPIKEDWNNGDYGEAIGRGFATVAGIVAGAKGAGKLRSGEPKASYDPAKLAEYANGQREVPGTKYASEYRSPSGEPYHSTNRHGQADKIKQIPELAGPLARSGNHHGGCAEIGCLLDAYRTEGPGAIVGGAMRTVHVRNPRSPRAGEHGEPAHPCLRCGQVLDILGIDWK</sequence>
<keyword evidence="3" id="KW-0732">Signal</keyword>
<evidence type="ECO:0000259" key="4">
    <source>
        <dbReference type="Pfam" id="PF20148"/>
    </source>
</evidence>
<dbReference type="InterPro" id="IPR022385">
    <property type="entry name" value="Rhs_assc_core"/>
</dbReference>
<feature type="region of interest" description="Disordered" evidence="2">
    <location>
        <begin position="2408"/>
        <end position="2428"/>
    </location>
</feature>
<evidence type="ECO:0000256" key="3">
    <source>
        <dbReference type="SAM" id="SignalP"/>
    </source>
</evidence>
<feature type="region of interest" description="Disordered" evidence="2">
    <location>
        <begin position="31"/>
        <end position="99"/>
    </location>
</feature>
<feature type="compositionally biased region" description="Gly residues" evidence="2">
    <location>
        <begin position="2670"/>
        <end position="2680"/>
    </location>
</feature>
<dbReference type="InterPro" id="IPR050708">
    <property type="entry name" value="T6SS_VgrG/RHS"/>
</dbReference>
<feature type="region of interest" description="Disordered" evidence="2">
    <location>
        <begin position="113"/>
        <end position="145"/>
    </location>
</feature>
<organism evidence="6 7">
    <name type="scientific">Actinophytocola oryzae</name>
    <dbReference type="NCBI Taxonomy" id="502181"/>
    <lineage>
        <taxon>Bacteria</taxon>
        <taxon>Bacillati</taxon>
        <taxon>Actinomycetota</taxon>
        <taxon>Actinomycetes</taxon>
        <taxon>Pseudonocardiales</taxon>
        <taxon>Pseudonocardiaceae</taxon>
    </lineage>
</organism>
<dbReference type="NCBIfam" id="TIGR01643">
    <property type="entry name" value="YD_repeat_2x"/>
    <property type="match status" value="7"/>
</dbReference>
<comment type="caution">
    <text evidence="6">The sequence shown here is derived from an EMBL/GenBank/DDBJ whole genome shotgun (WGS) entry which is preliminary data.</text>
</comment>
<dbReference type="PANTHER" id="PTHR32305">
    <property type="match status" value="1"/>
</dbReference>
<feature type="compositionally biased region" description="Polar residues" evidence="2">
    <location>
        <begin position="2262"/>
        <end position="2275"/>
    </location>
</feature>
<dbReference type="InterPro" id="IPR045351">
    <property type="entry name" value="DUF6531"/>
</dbReference>
<dbReference type="Gene3D" id="2.180.10.10">
    <property type="entry name" value="RHS repeat-associated core"/>
    <property type="match status" value="5"/>
</dbReference>